<organism evidence="1">
    <name type="scientific">marine metagenome</name>
    <dbReference type="NCBI Taxonomy" id="408172"/>
    <lineage>
        <taxon>unclassified sequences</taxon>
        <taxon>metagenomes</taxon>
        <taxon>ecological metagenomes</taxon>
    </lineage>
</organism>
<proteinExistence type="predicted"/>
<name>A0A383D6S4_9ZZZZ</name>
<dbReference type="EMBL" id="UINC01214730">
    <property type="protein sequence ID" value="SVE40091.1"/>
    <property type="molecule type" value="Genomic_DNA"/>
</dbReference>
<accession>A0A383D6S4</accession>
<sequence length="34" mass="3817">MNDPDYIELSNKAKVLLVDVIHQYNGNNNGDLSI</sequence>
<dbReference type="AlphaFoldDB" id="A0A383D6S4"/>
<protein>
    <submittedName>
        <fullName evidence="1">Uncharacterized protein</fullName>
    </submittedName>
</protein>
<reference evidence="1" key="1">
    <citation type="submission" date="2018-05" db="EMBL/GenBank/DDBJ databases">
        <authorList>
            <person name="Lanie J.A."/>
            <person name="Ng W.-L."/>
            <person name="Kazmierczak K.M."/>
            <person name="Andrzejewski T.M."/>
            <person name="Davidsen T.M."/>
            <person name="Wayne K.J."/>
            <person name="Tettelin H."/>
            <person name="Glass J.I."/>
            <person name="Rusch D."/>
            <person name="Podicherti R."/>
            <person name="Tsui H.-C.T."/>
            <person name="Winkler M.E."/>
        </authorList>
    </citation>
    <scope>NUCLEOTIDE SEQUENCE</scope>
</reference>
<feature type="non-terminal residue" evidence="1">
    <location>
        <position position="34"/>
    </location>
</feature>
<gene>
    <name evidence="1" type="ORF">METZ01_LOCUS492945</name>
</gene>
<evidence type="ECO:0000313" key="1">
    <source>
        <dbReference type="EMBL" id="SVE40091.1"/>
    </source>
</evidence>